<evidence type="ECO:0000313" key="1">
    <source>
        <dbReference type="EMBL" id="APG77697.1"/>
    </source>
</evidence>
<proteinExistence type="predicted"/>
<sequence>MPLPSLPLSGSSAVTLPKSYGITVSRRTCRPQHGKLGLTNLSRGSLPSTSLMVCLMRRHSTPLTDLCAYQTKRRDWLTRPTAMCTSSRATRRKVGHLPPLLWSPRAFRGRSHLEFNSCQVLNKLTFQRL</sequence>
<accession>A0A1L3KJX9</accession>
<protein>
    <submittedName>
        <fullName evidence="1">ORF4</fullName>
    </submittedName>
</protein>
<dbReference type="EMBL" id="KX883791">
    <property type="protein sequence ID" value="APG77697.1"/>
    <property type="molecule type" value="Genomic_RNA"/>
</dbReference>
<name>A0A1L3KJX9_9VIRU</name>
<organism evidence="1">
    <name type="scientific">Cactus virus X</name>
    <dbReference type="NCBI Taxonomy" id="112227"/>
    <lineage>
        <taxon>Viruses</taxon>
        <taxon>Riboviria</taxon>
        <taxon>Orthornavirae</taxon>
        <taxon>Kitrinoviricota</taxon>
        <taxon>Alsuviricetes</taxon>
        <taxon>Tymovirales</taxon>
        <taxon>Alphaflexiviridae</taxon>
        <taxon>Potexvirus</taxon>
        <taxon>Potexvirus ecscacti</taxon>
    </lineage>
</organism>
<reference evidence="1" key="1">
    <citation type="journal article" date="2016" name="Nature">
        <title>Redefining the invertebrate RNA virosphere.</title>
        <authorList>
            <person name="Shi M."/>
            <person name="Lin X.D."/>
            <person name="Tian J.H."/>
            <person name="Chen L.J."/>
            <person name="Chen X."/>
            <person name="Li C.X."/>
            <person name="Qin X.C."/>
            <person name="Li J."/>
            <person name="Cao J.P."/>
            <person name="Eden J.S."/>
            <person name="Buchmann J."/>
            <person name="Wang W."/>
            <person name="Xu J."/>
            <person name="Holmes E.C."/>
            <person name="Zhang Y.Z."/>
        </authorList>
    </citation>
    <scope>NUCLEOTIDE SEQUENCE</scope>
    <source>
        <strain evidence="1">SCM51431</strain>
    </source>
</reference>